<name>A0AAV1Z8P6_9ARAC</name>
<keyword evidence="3" id="KW-1185">Reference proteome</keyword>
<proteinExistence type="predicted"/>
<dbReference type="EMBL" id="CAXIEN010000031">
    <property type="protein sequence ID" value="CAL1268098.1"/>
    <property type="molecule type" value="Genomic_DNA"/>
</dbReference>
<feature type="chain" id="PRO_5043796872" evidence="1">
    <location>
        <begin position="22"/>
        <end position="66"/>
    </location>
</feature>
<comment type="caution">
    <text evidence="2">The sequence shown here is derived from an EMBL/GenBank/DDBJ whole genome shotgun (WGS) entry which is preliminary data.</text>
</comment>
<accession>A0AAV1Z8P6</accession>
<organism evidence="2 3">
    <name type="scientific">Larinioides sclopetarius</name>
    <dbReference type="NCBI Taxonomy" id="280406"/>
    <lineage>
        <taxon>Eukaryota</taxon>
        <taxon>Metazoa</taxon>
        <taxon>Ecdysozoa</taxon>
        <taxon>Arthropoda</taxon>
        <taxon>Chelicerata</taxon>
        <taxon>Arachnida</taxon>
        <taxon>Araneae</taxon>
        <taxon>Araneomorphae</taxon>
        <taxon>Entelegynae</taxon>
        <taxon>Araneoidea</taxon>
        <taxon>Araneidae</taxon>
        <taxon>Larinioides</taxon>
    </lineage>
</organism>
<evidence type="ECO:0000313" key="3">
    <source>
        <dbReference type="Proteomes" id="UP001497382"/>
    </source>
</evidence>
<feature type="signal peptide" evidence="1">
    <location>
        <begin position="1"/>
        <end position="21"/>
    </location>
</feature>
<reference evidence="2 3" key="1">
    <citation type="submission" date="2024-04" db="EMBL/GenBank/DDBJ databases">
        <authorList>
            <person name="Rising A."/>
            <person name="Reimegard J."/>
            <person name="Sonavane S."/>
            <person name="Akerstrom W."/>
            <person name="Nylinder S."/>
            <person name="Hedman E."/>
            <person name="Kallberg Y."/>
        </authorList>
    </citation>
    <scope>NUCLEOTIDE SEQUENCE [LARGE SCALE GENOMIC DNA]</scope>
</reference>
<protein>
    <submittedName>
        <fullName evidence="2">Uncharacterized protein</fullName>
    </submittedName>
</protein>
<evidence type="ECO:0000313" key="2">
    <source>
        <dbReference type="EMBL" id="CAL1268098.1"/>
    </source>
</evidence>
<sequence>MPMRTLFPVVMSLTFLVNIYSKGSLLFHHDIPEVVISSRSSSNPFLLLSSSNFTKKTNWRLQIACY</sequence>
<gene>
    <name evidence="2" type="ORF">LARSCL_LOCUS3995</name>
</gene>
<dbReference type="Proteomes" id="UP001497382">
    <property type="component" value="Unassembled WGS sequence"/>
</dbReference>
<keyword evidence="1" id="KW-0732">Signal</keyword>
<evidence type="ECO:0000256" key="1">
    <source>
        <dbReference type="SAM" id="SignalP"/>
    </source>
</evidence>
<dbReference type="AlphaFoldDB" id="A0AAV1Z8P6"/>